<dbReference type="Gene3D" id="3.40.190.10">
    <property type="entry name" value="Periplasmic binding protein-like II"/>
    <property type="match status" value="2"/>
</dbReference>
<evidence type="ECO:0000313" key="9">
    <source>
        <dbReference type="EMBL" id="RCS58156.1"/>
    </source>
</evidence>
<sequence>MLNTQFRRQFLKNIIATAALGLGLSSSAFAQKPAEPLRIGFQKSASLLTLLKSQGALEKRLAPLGVEVKWIEFPAGPQLLEGLNVGSIDFGYVGEAPPIFAQAAGANFIYIGYEAPAPAAEAIVVPKDSPIKSVAELKGKKIALNKGSNVHYLLVKLLEKAGLKYSDVQPVFLPPADARAAFERGSVDAWVIWDPFLAAAEKQIEAKVLADGKGVVNNHAFFLAAKQYAERRQDVITLLFDVLSKQGQTITKDYKGAAQALSPLQGLDPAVIELSLRRYSHDVRPLNAAVLAEQQKIADVFSDLQLIPKKINVREAAPLLK</sequence>
<accession>A0A368L3I5</accession>
<evidence type="ECO:0000256" key="3">
    <source>
        <dbReference type="ARBA" id="ARBA00022448"/>
    </source>
</evidence>
<dbReference type="CDD" id="cd13557">
    <property type="entry name" value="PBP2_SsuA"/>
    <property type="match status" value="1"/>
</dbReference>
<evidence type="ECO:0000256" key="7">
    <source>
        <dbReference type="SAM" id="SignalP"/>
    </source>
</evidence>
<feature type="chain" id="PRO_5016769736" description="Putative aliphatic sulfonates-binding protein" evidence="7">
    <location>
        <begin position="31"/>
        <end position="321"/>
    </location>
</feature>
<dbReference type="OrthoDB" id="286202at2"/>
<comment type="similarity">
    <text evidence="2">Belongs to the bacterial solute-binding protein SsuA/TauA family.</text>
</comment>
<dbReference type="PANTHER" id="PTHR30024:SF42">
    <property type="entry name" value="ALIPHATIC SULFONATES-BINDING PROTEIN-RELATED"/>
    <property type="match status" value="1"/>
</dbReference>
<evidence type="ECO:0000313" key="10">
    <source>
        <dbReference type="Proteomes" id="UP000252357"/>
    </source>
</evidence>
<dbReference type="GO" id="GO:0016020">
    <property type="term" value="C:membrane"/>
    <property type="evidence" value="ECO:0007669"/>
    <property type="project" value="InterPro"/>
</dbReference>
<dbReference type="PROSITE" id="PS51318">
    <property type="entry name" value="TAT"/>
    <property type="match status" value="1"/>
</dbReference>
<dbReference type="SUPFAM" id="SSF53850">
    <property type="entry name" value="Periplasmic binding protein-like II"/>
    <property type="match status" value="1"/>
</dbReference>
<dbReference type="Pfam" id="PF09084">
    <property type="entry name" value="NMT1"/>
    <property type="match status" value="1"/>
</dbReference>
<dbReference type="Proteomes" id="UP000252357">
    <property type="component" value="Unassembled WGS sequence"/>
</dbReference>
<name>A0A368L3I5_9BURK</name>
<feature type="domain" description="Solute-binding protein family 3/N-terminal" evidence="8">
    <location>
        <begin position="36"/>
        <end position="258"/>
    </location>
</feature>
<organism evidence="9 10">
    <name type="scientific">Parvibium lacunae</name>
    <dbReference type="NCBI Taxonomy" id="1888893"/>
    <lineage>
        <taxon>Bacteria</taxon>
        <taxon>Pseudomonadati</taxon>
        <taxon>Pseudomonadota</taxon>
        <taxon>Betaproteobacteria</taxon>
        <taxon>Burkholderiales</taxon>
        <taxon>Alcaligenaceae</taxon>
        <taxon>Parvibium</taxon>
    </lineage>
</organism>
<keyword evidence="3" id="KW-0813">Transport</keyword>
<dbReference type="PANTHER" id="PTHR30024">
    <property type="entry name" value="ALIPHATIC SULFONATES-BINDING PROTEIN-RELATED"/>
    <property type="match status" value="1"/>
</dbReference>
<evidence type="ECO:0000256" key="1">
    <source>
        <dbReference type="ARBA" id="ARBA00004418"/>
    </source>
</evidence>
<dbReference type="InterPro" id="IPR015168">
    <property type="entry name" value="SsuA/THI5"/>
</dbReference>
<dbReference type="NCBIfam" id="NF008588">
    <property type="entry name" value="PRK11553.1"/>
    <property type="match status" value="1"/>
</dbReference>
<evidence type="ECO:0000256" key="6">
    <source>
        <dbReference type="ARBA" id="ARBA00070228"/>
    </source>
</evidence>
<keyword evidence="4 7" id="KW-0732">Signal</keyword>
<evidence type="ECO:0000256" key="5">
    <source>
        <dbReference type="ARBA" id="ARBA00055538"/>
    </source>
</evidence>
<dbReference type="FunFam" id="3.40.190.10:FF:000050">
    <property type="entry name" value="Sulfonate ABC transporter substrate-binding protein"/>
    <property type="match status" value="1"/>
</dbReference>
<evidence type="ECO:0000259" key="8">
    <source>
        <dbReference type="SMART" id="SM00062"/>
    </source>
</evidence>
<dbReference type="RefSeq" id="WP_114402241.1">
    <property type="nucleotide sequence ID" value="NZ_QPGB01000002.1"/>
</dbReference>
<dbReference type="InterPro" id="IPR001638">
    <property type="entry name" value="Solute-binding_3/MltF_N"/>
</dbReference>
<dbReference type="InterPro" id="IPR010067">
    <property type="entry name" value="ABC_SsuA_sub-bd"/>
</dbReference>
<protein>
    <recommendedName>
        <fullName evidence="6">Putative aliphatic sulfonates-binding protein</fullName>
    </recommendedName>
</protein>
<evidence type="ECO:0000256" key="4">
    <source>
        <dbReference type="ARBA" id="ARBA00022729"/>
    </source>
</evidence>
<comment type="caution">
    <text evidence="9">The sequence shown here is derived from an EMBL/GenBank/DDBJ whole genome shotgun (WGS) entry which is preliminary data.</text>
</comment>
<gene>
    <name evidence="9" type="ORF">DU000_04800</name>
</gene>
<comment type="function">
    <text evidence="5">Part of a binding-protein-dependent transport system for aliphatic sulfonates. Putative binding protein.</text>
</comment>
<evidence type="ECO:0000256" key="2">
    <source>
        <dbReference type="ARBA" id="ARBA00010742"/>
    </source>
</evidence>
<dbReference type="NCBIfam" id="TIGR01728">
    <property type="entry name" value="SsuA_fam"/>
    <property type="match status" value="1"/>
</dbReference>
<dbReference type="EMBL" id="QPGB01000002">
    <property type="protein sequence ID" value="RCS58156.1"/>
    <property type="molecule type" value="Genomic_DNA"/>
</dbReference>
<dbReference type="AlphaFoldDB" id="A0A368L3I5"/>
<reference evidence="9 10" key="1">
    <citation type="journal article" date="2018" name="Int. J. Syst. Evol. Microbiol.">
        <title>Parvibium lacunae gen. nov., sp. nov., a new member of the family Alcaligenaceae isolated from a freshwater pond.</title>
        <authorList>
            <person name="Chen W.M."/>
            <person name="Xie P.B."/>
            <person name="Hsu M.Y."/>
            <person name="Sheu S.Y."/>
        </authorList>
    </citation>
    <scope>NUCLEOTIDE SEQUENCE [LARGE SCALE GENOMIC DNA]</scope>
    <source>
        <strain evidence="9 10">KMB9</strain>
    </source>
</reference>
<comment type="subcellular location">
    <subcellularLocation>
        <location evidence="1">Periplasm</location>
    </subcellularLocation>
</comment>
<keyword evidence="10" id="KW-1185">Reference proteome</keyword>
<dbReference type="GO" id="GO:0042597">
    <property type="term" value="C:periplasmic space"/>
    <property type="evidence" value="ECO:0007669"/>
    <property type="project" value="UniProtKB-SubCell"/>
</dbReference>
<dbReference type="InterPro" id="IPR006311">
    <property type="entry name" value="TAT_signal"/>
</dbReference>
<dbReference type="SMART" id="SM00062">
    <property type="entry name" value="PBPb"/>
    <property type="match status" value="1"/>
</dbReference>
<proteinExistence type="inferred from homology"/>
<feature type="signal peptide" evidence="7">
    <location>
        <begin position="1"/>
        <end position="30"/>
    </location>
</feature>
<dbReference type="GO" id="GO:0042626">
    <property type="term" value="F:ATPase-coupled transmembrane transporter activity"/>
    <property type="evidence" value="ECO:0007669"/>
    <property type="project" value="InterPro"/>
</dbReference>